<dbReference type="EMBL" id="JBHSDK010000028">
    <property type="protein sequence ID" value="MFC4337309.1"/>
    <property type="molecule type" value="Genomic_DNA"/>
</dbReference>
<protein>
    <submittedName>
        <fullName evidence="3">LCP family protein</fullName>
    </submittedName>
</protein>
<organism evidence="3 4">
    <name type="scientific">Salininema proteolyticum</name>
    <dbReference type="NCBI Taxonomy" id="1607685"/>
    <lineage>
        <taxon>Bacteria</taxon>
        <taxon>Bacillati</taxon>
        <taxon>Actinomycetota</taxon>
        <taxon>Actinomycetes</taxon>
        <taxon>Glycomycetales</taxon>
        <taxon>Glycomycetaceae</taxon>
        <taxon>Salininema</taxon>
    </lineage>
</organism>
<sequence>MPASRTRPWWVLPIILVGAVTMVAAGAAAVGMQLSIDKVNDSIADDDILGDARAELDTTNIEGPLNFLILGVDKDQNGSTRSDTMIIAHINKDLDQAYLVSLPRDLLVEIDDCGNGVPCDSKLNSAAARFTEWEESEQNILATVDNLTGISFHGAVRANFNGFMDLVDLVGEIELCPWHEITVEHGTKDTYPGECAMYGKEDVMSIVRERYAWGEQEDWANGVGGDYGRQKMQQQAIMGLLNAAKEQDFHKNPGKAVKMLEGLGSNLVMDLGDAKFTDLVVALRDLDPDSLLRVRTPAETLEINGEDFEVMNPENGQLDSAEALWEALREDTMDEWMADNEEWVHDD</sequence>
<proteinExistence type="inferred from homology"/>
<name>A0ABV8U3G9_9ACTN</name>
<comment type="caution">
    <text evidence="3">The sequence shown here is derived from an EMBL/GenBank/DDBJ whole genome shotgun (WGS) entry which is preliminary data.</text>
</comment>
<gene>
    <name evidence="3" type="ORF">ACFPET_19090</name>
</gene>
<dbReference type="Proteomes" id="UP001595823">
    <property type="component" value="Unassembled WGS sequence"/>
</dbReference>
<evidence type="ECO:0000256" key="1">
    <source>
        <dbReference type="ARBA" id="ARBA00006068"/>
    </source>
</evidence>
<reference evidence="4" key="1">
    <citation type="journal article" date="2019" name="Int. J. Syst. Evol. Microbiol.">
        <title>The Global Catalogue of Microorganisms (GCM) 10K type strain sequencing project: providing services to taxonomists for standard genome sequencing and annotation.</title>
        <authorList>
            <consortium name="The Broad Institute Genomics Platform"/>
            <consortium name="The Broad Institute Genome Sequencing Center for Infectious Disease"/>
            <person name="Wu L."/>
            <person name="Ma J."/>
        </authorList>
    </citation>
    <scope>NUCLEOTIDE SEQUENCE [LARGE SCALE GENOMIC DNA]</scope>
    <source>
        <strain evidence="4">IBRC-M 10908</strain>
    </source>
</reference>
<accession>A0ABV8U3G9</accession>
<dbReference type="InterPro" id="IPR004474">
    <property type="entry name" value="LytR_CpsA_psr"/>
</dbReference>
<keyword evidence="4" id="KW-1185">Reference proteome</keyword>
<dbReference type="Pfam" id="PF03816">
    <property type="entry name" value="LytR_cpsA_psr"/>
    <property type="match status" value="1"/>
</dbReference>
<dbReference type="PANTHER" id="PTHR33392">
    <property type="entry name" value="POLYISOPRENYL-TEICHOIC ACID--PEPTIDOGLYCAN TEICHOIC ACID TRANSFERASE TAGU"/>
    <property type="match status" value="1"/>
</dbReference>
<dbReference type="NCBIfam" id="TIGR00350">
    <property type="entry name" value="lytR_cpsA_psr"/>
    <property type="match status" value="1"/>
</dbReference>
<evidence type="ECO:0000259" key="2">
    <source>
        <dbReference type="Pfam" id="PF03816"/>
    </source>
</evidence>
<dbReference type="PANTHER" id="PTHR33392:SF6">
    <property type="entry name" value="POLYISOPRENYL-TEICHOIC ACID--PEPTIDOGLYCAN TEICHOIC ACID TRANSFERASE TAGU"/>
    <property type="match status" value="1"/>
</dbReference>
<dbReference type="Gene3D" id="3.40.630.190">
    <property type="entry name" value="LCP protein"/>
    <property type="match status" value="1"/>
</dbReference>
<dbReference type="InterPro" id="IPR050922">
    <property type="entry name" value="LytR/CpsA/Psr_CW_biosynth"/>
</dbReference>
<comment type="similarity">
    <text evidence="1">Belongs to the LytR/CpsA/Psr (LCP) family.</text>
</comment>
<feature type="domain" description="Cell envelope-related transcriptional attenuator" evidence="2">
    <location>
        <begin position="81"/>
        <end position="245"/>
    </location>
</feature>
<evidence type="ECO:0000313" key="4">
    <source>
        <dbReference type="Proteomes" id="UP001595823"/>
    </source>
</evidence>
<dbReference type="RefSeq" id="WP_380624164.1">
    <property type="nucleotide sequence ID" value="NZ_JBHSDK010000028.1"/>
</dbReference>
<evidence type="ECO:0000313" key="3">
    <source>
        <dbReference type="EMBL" id="MFC4337309.1"/>
    </source>
</evidence>